<sequence>MNFIIVQSLLKYHTLTSMSVPTVTTNIAFHAVTDPKATEHSYSSPKVFRNTHPPTSAIRNTLIEPATHKRRGKERRVDSTPPSAPYPQRSPRRENSRVNDEDIRRQDTRFASPESSFALRRPVTPEYVESSLRAVGLAHHGTVTSTPHYSTSVRETSGRSSAVTIDNLRSPHQTTKRRPLSLAFLVATDSAPVPSSPPLGDDDPILPPLHRLKRKLSQMQDATSERSNPPLKPAAAPVSSTGVPDSMPPAVTYEEDGESPEKKFKKNIMDWRVRKQALETDDLLSAVEAKQVFCKICCKWIKLDARNDYYPGLWIKHRKTMHEKPPAEAEAVENSEVRRRRGWTHEELSPGDEEPPVRKRRTVGNHRSHRQGQSQGNARTPPILNTRPARSSSRITRTSSGFSN</sequence>
<gene>
    <name evidence="2" type="ORF">D9756_002021</name>
</gene>
<dbReference type="OrthoDB" id="2855464at2759"/>
<comment type="caution">
    <text evidence="2">The sequence shown here is derived from an EMBL/GenBank/DDBJ whole genome shotgun (WGS) entry which is preliminary data.</text>
</comment>
<feature type="compositionally biased region" description="Polar residues" evidence="1">
    <location>
        <begin position="142"/>
        <end position="164"/>
    </location>
</feature>
<name>A0A8H5GCA8_9AGAR</name>
<feature type="region of interest" description="Disordered" evidence="1">
    <location>
        <begin position="35"/>
        <end position="117"/>
    </location>
</feature>
<feature type="compositionally biased region" description="Basic residues" evidence="1">
    <location>
        <begin position="358"/>
        <end position="370"/>
    </location>
</feature>
<feature type="region of interest" description="Disordered" evidence="1">
    <location>
        <begin position="142"/>
        <end position="176"/>
    </location>
</feature>
<keyword evidence="3" id="KW-1185">Reference proteome</keyword>
<protein>
    <submittedName>
        <fullName evidence="2">Uncharacterized protein</fullName>
    </submittedName>
</protein>
<dbReference type="Proteomes" id="UP000559027">
    <property type="component" value="Unassembled WGS sequence"/>
</dbReference>
<feature type="compositionally biased region" description="Basic and acidic residues" evidence="1">
    <location>
        <begin position="91"/>
        <end position="108"/>
    </location>
</feature>
<evidence type="ECO:0000313" key="2">
    <source>
        <dbReference type="EMBL" id="KAF5362309.1"/>
    </source>
</evidence>
<dbReference type="EMBL" id="JAACJO010000002">
    <property type="protein sequence ID" value="KAF5362309.1"/>
    <property type="molecule type" value="Genomic_DNA"/>
</dbReference>
<reference evidence="2 3" key="1">
    <citation type="journal article" date="2020" name="ISME J.">
        <title>Uncovering the hidden diversity of litter-decomposition mechanisms in mushroom-forming fungi.</title>
        <authorList>
            <person name="Floudas D."/>
            <person name="Bentzer J."/>
            <person name="Ahren D."/>
            <person name="Johansson T."/>
            <person name="Persson P."/>
            <person name="Tunlid A."/>
        </authorList>
    </citation>
    <scope>NUCLEOTIDE SEQUENCE [LARGE SCALE GENOMIC DNA]</scope>
    <source>
        <strain evidence="2 3">CBS 146.42</strain>
    </source>
</reference>
<dbReference type="AlphaFoldDB" id="A0A8H5GCA8"/>
<accession>A0A8H5GCA8</accession>
<feature type="compositionally biased region" description="Low complexity" evidence="1">
    <location>
        <begin position="386"/>
        <end position="404"/>
    </location>
</feature>
<evidence type="ECO:0000256" key="1">
    <source>
        <dbReference type="SAM" id="MobiDB-lite"/>
    </source>
</evidence>
<feature type="region of interest" description="Disordered" evidence="1">
    <location>
        <begin position="216"/>
        <end position="261"/>
    </location>
</feature>
<organism evidence="2 3">
    <name type="scientific">Leucocoprinus leucothites</name>
    <dbReference type="NCBI Taxonomy" id="201217"/>
    <lineage>
        <taxon>Eukaryota</taxon>
        <taxon>Fungi</taxon>
        <taxon>Dikarya</taxon>
        <taxon>Basidiomycota</taxon>
        <taxon>Agaricomycotina</taxon>
        <taxon>Agaricomycetes</taxon>
        <taxon>Agaricomycetidae</taxon>
        <taxon>Agaricales</taxon>
        <taxon>Agaricineae</taxon>
        <taxon>Agaricaceae</taxon>
        <taxon>Leucocoprinus</taxon>
    </lineage>
</organism>
<proteinExistence type="predicted"/>
<feature type="region of interest" description="Disordered" evidence="1">
    <location>
        <begin position="321"/>
        <end position="404"/>
    </location>
</feature>
<evidence type="ECO:0000313" key="3">
    <source>
        <dbReference type="Proteomes" id="UP000559027"/>
    </source>
</evidence>
<feature type="compositionally biased region" description="Polar residues" evidence="1">
    <location>
        <begin position="217"/>
        <end position="227"/>
    </location>
</feature>